<evidence type="ECO:0000256" key="7">
    <source>
        <dbReference type="ARBA" id="ARBA00022679"/>
    </source>
</evidence>
<evidence type="ECO:0000256" key="6">
    <source>
        <dbReference type="ARBA" id="ARBA00022630"/>
    </source>
</evidence>
<dbReference type="RefSeq" id="XP_040735560.1">
    <property type="nucleotide sequence ID" value="XM_040879710.1"/>
</dbReference>
<evidence type="ECO:0000256" key="1">
    <source>
        <dbReference type="ARBA" id="ARBA00000885"/>
    </source>
</evidence>
<dbReference type="InterPro" id="IPR011989">
    <property type="entry name" value="ARM-like"/>
</dbReference>
<comment type="similarity">
    <text evidence="4">Belongs to the FMO family.</text>
</comment>
<evidence type="ECO:0000256" key="13">
    <source>
        <dbReference type="PROSITE-ProRule" id="PRU00104"/>
    </source>
</evidence>
<keyword evidence="10" id="KW-0521">NADP</keyword>
<keyword evidence="18" id="KW-1185">Reference proteome</keyword>
<dbReference type="GO" id="GO:0050661">
    <property type="term" value="F:NADP binding"/>
    <property type="evidence" value="ECO:0007669"/>
    <property type="project" value="InterPro"/>
</dbReference>
<protein>
    <recommendedName>
        <fullName evidence="5">HECT-type E3 ubiquitin transferase</fullName>
        <ecNumber evidence="5">2.3.2.26</ecNumber>
    </recommendedName>
</protein>
<dbReference type="STRING" id="1196081.A0A364L5G8"/>
<comment type="caution">
    <text evidence="17">The sequence shown here is derived from an EMBL/GenBank/DDBJ whole genome shotgun (WGS) entry which is preliminary data.</text>
</comment>
<feature type="compositionally biased region" description="Pro residues" evidence="15">
    <location>
        <begin position="1850"/>
        <end position="1867"/>
    </location>
</feature>
<feature type="region of interest" description="Disordered" evidence="15">
    <location>
        <begin position="1047"/>
        <end position="1070"/>
    </location>
</feature>
<feature type="domain" description="HECT" evidence="16">
    <location>
        <begin position="1480"/>
        <end position="1812"/>
    </location>
</feature>
<proteinExistence type="inferred from homology"/>
<evidence type="ECO:0000256" key="4">
    <source>
        <dbReference type="ARBA" id="ARBA00009183"/>
    </source>
</evidence>
<feature type="region of interest" description="Disordered" evidence="15">
    <location>
        <begin position="1083"/>
        <end position="1135"/>
    </location>
</feature>
<evidence type="ECO:0000313" key="17">
    <source>
        <dbReference type="EMBL" id="RAO71044.1"/>
    </source>
</evidence>
<dbReference type="GO" id="GO:0000209">
    <property type="term" value="P:protein polyubiquitination"/>
    <property type="evidence" value="ECO:0007669"/>
    <property type="project" value="TreeGrafter"/>
</dbReference>
<dbReference type="GO" id="GO:0043161">
    <property type="term" value="P:proteasome-mediated ubiquitin-dependent protein catabolic process"/>
    <property type="evidence" value="ECO:0007669"/>
    <property type="project" value="TreeGrafter"/>
</dbReference>
<feature type="coiled-coil region" evidence="14">
    <location>
        <begin position="1317"/>
        <end position="1347"/>
    </location>
</feature>
<feature type="region of interest" description="Disordered" evidence="15">
    <location>
        <begin position="1842"/>
        <end position="1884"/>
    </location>
</feature>
<dbReference type="GO" id="GO:0016607">
    <property type="term" value="C:nuclear speck"/>
    <property type="evidence" value="ECO:0007669"/>
    <property type="project" value="TreeGrafter"/>
</dbReference>
<feature type="active site" description="Glycyl thioester intermediate" evidence="13">
    <location>
        <position position="1801"/>
    </location>
</feature>
<comment type="cofactor">
    <cofactor evidence="2">
        <name>FAD</name>
        <dbReference type="ChEBI" id="CHEBI:57692"/>
    </cofactor>
</comment>
<dbReference type="Pfam" id="PF00743">
    <property type="entry name" value="FMO-like"/>
    <property type="match status" value="2"/>
</dbReference>
<accession>A0A364L5G8</accession>
<evidence type="ECO:0000256" key="5">
    <source>
        <dbReference type="ARBA" id="ARBA00012485"/>
    </source>
</evidence>
<dbReference type="Pfam" id="PF00632">
    <property type="entry name" value="HECT"/>
    <property type="match status" value="1"/>
</dbReference>
<dbReference type="PROSITE" id="PS50237">
    <property type="entry name" value="HECT"/>
    <property type="match status" value="1"/>
</dbReference>
<dbReference type="SUPFAM" id="SSF56204">
    <property type="entry name" value="Hect, E3 ligase catalytic domain"/>
    <property type="match status" value="1"/>
</dbReference>
<dbReference type="SUPFAM" id="SSF48371">
    <property type="entry name" value="ARM repeat"/>
    <property type="match status" value="1"/>
</dbReference>
<dbReference type="GeneID" id="63796272"/>
<feature type="compositionally biased region" description="Polar residues" evidence="15">
    <location>
        <begin position="739"/>
        <end position="749"/>
    </location>
</feature>
<keyword evidence="8 13" id="KW-0833">Ubl conjugation pathway</keyword>
<dbReference type="FunFam" id="3.50.50.60:FF:000138">
    <property type="entry name" value="Flavin-containing monooxygenase"/>
    <property type="match status" value="1"/>
</dbReference>
<feature type="compositionally biased region" description="Low complexity" evidence="15">
    <location>
        <begin position="1184"/>
        <end position="1196"/>
    </location>
</feature>
<dbReference type="InterPro" id="IPR035983">
    <property type="entry name" value="Hect_E3_ubiquitin_ligase"/>
</dbReference>
<evidence type="ECO:0000256" key="12">
    <source>
        <dbReference type="ARBA" id="ARBA00023033"/>
    </source>
</evidence>
<feature type="region of interest" description="Disordered" evidence="15">
    <location>
        <begin position="1169"/>
        <end position="1206"/>
    </location>
</feature>
<gene>
    <name evidence="17" type="ORF">BHQ10_007056</name>
</gene>
<dbReference type="SUPFAM" id="SSF51905">
    <property type="entry name" value="FAD/NAD(P)-binding domain"/>
    <property type="match status" value="1"/>
</dbReference>
<keyword evidence="7" id="KW-0808">Transferase</keyword>
<dbReference type="EMBL" id="MIKG01000014">
    <property type="protein sequence ID" value="RAO71044.1"/>
    <property type="molecule type" value="Genomic_DNA"/>
</dbReference>
<keyword evidence="11" id="KW-0560">Oxidoreductase</keyword>
<dbReference type="PANTHER" id="PTHR45670:SF1">
    <property type="entry name" value="E3 UBIQUITIN-PROTEIN LIGASE HECTD1"/>
    <property type="match status" value="1"/>
</dbReference>
<dbReference type="Gene3D" id="1.25.10.10">
    <property type="entry name" value="Leucine-rich Repeat Variant"/>
    <property type="match status" value="1"/>
</dbReference>
<dbReference type="Proteomes" id="UP000249363">
    <property type="component" value="Unassembled WGS sequence"/>
</dbReference>
<dbReference type="GO" id="GO:0050660">
    <property type="term" value="F:flavin adenine dinucleotide binding"/>
    <property type="evidence" value="ECO:0007669"/>
    <property type="project" value="InterPro"/>
</dbReference>
<keyword evidence="12" id="KW-0503">Monooxygenase</keyword>
<dbReference type="InterPro" id="IPR000569">
    <property type="entry name" value="HECT_dom"/>
</dbReference>
<comment type="catalytic activity">
    <reaction evidence="1">
        <text>S-ubiquitinyl-[E2 ubiquitin-conjugating enzyme]-L-cysteine + [acceptor protein]-L-lysine = [E2 ubiquitin-conjugating enzyme]-L-cysteine + N(6)-ubiquitinyl-[acceptor protein]-L-lysine.</text>
        <dbReference type="EC" id="2.3.2.26"/>
    </reaction>
</comment>
<dbReference type="OrthoDB" id="423283at2759"/>
<evidence type="ECO:0000256" key="8">
    <source>
        <dbReference type="ARBA" id="ARBA00022786"/>
    </source>
</evidence>
<evidence type="ECO:0000256" key="9">
    <source>
        <dbReference type="ARBA" id="ARBA00022827"/>
    </source>
</evidence>
<keyword evidence="6" id="KW-0285">Flavoprotein</keyword>
<dbReference type="InterPro" id="IPR045322">
    <property type="entry name" value="HECTD1/TRIP12-like"/>
</dbReference>
<feature type="compositionally biased region" description="Acidic residues" evidence="15">
    <location>
        <begin position="1123"/>
        <end position="1135"/>
    </location>
</feature>
<dbReference type="InterPro" id="IPR020946">
    <property type="entry name" value="Flavin_mOase-like"/>
</dbReference>
<evidence type="ECO:0000256" key="2">
    <source>
        <dbReference type="ARBA" id="ARBA00001974"/>
    </source>
</evidence>
<dbReference type="Gene3D" id="3.50.50.60">
    <property type="entry name" value="FAD/NAD(P)-binding domain"/>
    <property type="match status" value="2"/>
</dbReference>
<dbReference type="InterPro" id="IPR036188">
    <property type="entry name" value="FAD/NAD-bd_sf"/>
</dbReference>
<evidence type="ECO:0000256" key="10">
    <source>
        <dbReference type="ARBA" id="ARBA00022857"/>
    </source>
</evidence>
<evidence type="ECO:0000259" key="16">
    <source>
        <dbReference type="PROSITE" id="PS50237"/>
    </source>
</evidence>
<feature type="compositionally biased region" description="Basic and acidic residues" evidence="15">
    <location>
        <begin position="157"/>
        <end position="167"/>
    </location>
</feature>
<evidence type="ECO:0000256" key="3">
    <source>
        <dbReference type="ARBA" id="ARBA00006331"/>
    </source>
</evidence>
<dbReference type="Gene3D" id="3.30.2410.10">
    <property type="entry name" value="Hect, E3 ligase catalytic domain"/>
    <property type="match status" value="1"/>
</dbReference>
<organism evidence="17 18">
    <name type="scientific">Talaromyces amestolkiae</name>
    <dbReference type="NCBI Taxonomy" id="1196081"/>
    <lineage>
        <taxon>Eukaryota</taxon>
        <taxon>Fungi</taxon>
        <taxon>Dikarya</taxon>
        <taxon>Ascomycota</taxon>
        <taxon>Pezizomycotina</taxon>
        <taxon>Eurotiomycetes</taxon>
        <taxon>Eurotiomycetidae</taxon>
        <taxon>Eurotiales</taxon>
        <taxon>Trichocomaceae</taxon>
        <taxon>Talaromyces</taxon>
        <taxon>Talaromyces sect. Talaromyces</taxon>
    </lineage>
</organism>
<feature type="region of interest" description="Disordered" evidence="15">
    <location>
        <begin position="1"/>
        <end position="214"/>
    </location>
</feature>
<keyword evidence="14" id="KW-0175">Coiled coil</keyword>
<dbReference type="GO" id="GO:0061630">
    <property type="term" value="F:ubiquitin protein ligase activity"/>
    <property type="evidence" value="ECO:0007669"/>
    <property type="project" value="UniProtKB-EC"/>
</dbReference>
<feature type="region of interest" description="Disordered" evidence="15">
    <location>
        <begin position="733"/>
        <end position="812"/>
    </location>
</feature>
<dbReference type="Gene3D" id="3.90.1750.10">
    <property type="entry name" value="Hect, E3 ligase catalytic domains"/>
    <property type="match status" value="1"/>
</dbReference>
<comment type="similarity">
    <text evidence="3">Belongs to the UPL family. K-HECT subfamily.</text>
</comment>
<keyword evidence="9" id="KW-0274">FAD</keyword>
<feature type="compositionally biased region" description="Basic residues" evidence="15">
    <location>
        <begin position="116"/>
        <end position="126"/>
    </location>
</feature>
<dbReference type="GO" id="GO:0004499">
    <property type="term" value="F:N,N-dimethylaniline monooxygenase activity"/>
    <property type="evidence" value="ECO:0007669"/>
    <property type="project" value="InterPro"/>
</dbReference>
<feature type="region of interest" description="Disordered" evidence="15">
    <location>
        <begin position="1273"/>
        <end position="1310"/>
    </location>
</feature>
<dbReference type="Pfam" id="PF25579">
    <property type="entry name" value="TPR_TRIP12_N"/>
    <property type="match status" value="1"/>
</dbReference>
<feature type="compositionally biased region" description="Basic and acidic residues" evidence="15">
    <location>
        <begin position="1109"/>
        <end position="1122"/>
    </location>
</feature>
<evidence type="ECO:0000313" key="18">
    <source>
        <dbReference type="Proteomes" id="UP000249363"/>
    </source>
</evidence>
<feature type="compositionally biased region" description="Acidic residues" evidence="15">
    <location>
        <begin position="755"/>
        <end position="800"/>
    </location>
</feature>
<reference evidence="17 18" key="1">
    <citation type="journal article" date="2017" name="Biotechnol. Biofuels">
        <title>Differential beta-glucosidase expression as a function of carbon source availability in Talaromyces amestolkiae: a genomic and proteomic approach.</title>
        <authorList>
            <person name="de Eugenio L.I."/>
            <person name="Mendez-Liter J.A."/>
            <person name="Nieto-Dominguez M."/>
            <person name="Alonso L."/>
            <person name="Gil-Munoz J."/>
            <person name="Barriuso J."/>
            <person name="Prieto A."/>
            <person name="Martinez M.J."/>
        </authorList>
    </citation>
    <scope>NUCLEOTIDE SEQUENCE [LARGE SCALE GENOMIC DNA]</scope>
    <source>
        <strain evidence="17 18">CIB</strain>
    </source>
</reference>
<sequence>MPPRTRSAARAENALNSADTTGIPPTGSPASRKRKATTRRGQAQDEPELPSHPSSPPRKIKRRRTAVATSSTGPAPPSTAPRSRQLSRNRPAMSQPGPSSQPSDETSRVRASSSNSRRKAGRSGKSTRREKDTLPTGTENHTSQSPQRRSKKRSPKHSPDVPMKDADSQASEADPSKEDDDDQSSQPSESNDDNHTTGLMDDDDGDPFRTALFGSRTPLGLQNTLRALTGMMTSMSSRLREILGQLRMKEDPSIQLIALQELSDLLLVSNEDNLSGQFSPDSFVKELVKLMQPSETGEENPEIMLLACRCLANMMEALRGSVTNVVYGGAVPVLCQKLLDIQFIDLAEQALSTLAKISEDFPASIVREGGLTACLTYLDFFPTSTQRTAVTTAANCCRSLPGDSFPVIRDVMPTLLNVLSSNDQRVVEQACLCVSRIVESFRNKPEKLEELIEPAMLKAILRLLVPGTTNLIGPHIHTQFLRVLGIVAQASPRLSVELLRMDVVGTLYQILTGVSAPREDDEAGVKVDNVVIMQALVHRPREQVFETLGVICELLPGIQNLQGPLSRFDNALTINLQSRFAPTRSSSKLKESAEKRRALLTDCKPELKRFATVLLPTLTDAYASTVNLGVRQKVLLAQLKILQEIDADVLREALRTVPYASFLAAILSQQDHPLLVSYALQCAELLFERLPDIYRYQFHREGVIAEIADLAAKQLSTEKISSDVKPLGEATVPIHASEQPDSQATSEDPNASRDDSDDEDNDDEDDEDDEEDQDDDDDNEDDDDDEDQDRDGDDASESESSESFNAPRLVNQSMDDVMQDHVITTARAFVHLYEQAESTDTMADKASKILKDLQTLASKIKSTQEAGWGADYTPVFETLASYFNGDAIDSITSAELLRSGIIDVLVENFTSPDVTPRARVSFLKAFMGTMVSQEASQASPFSKLIHKLHDLLSRTEHFEVITVGHNSLEITRSNATYMLGKQVRLRLVADEGSDIPRPYKNIMVSIHAIATFKSLDDFLRPRISLSERPRPSRNLDFLSQLANADRLRESPHASQSSGENDPPSNSHRGLPKEVLSALRGELDGRDRRHGTHRSSRTQPSNQAGEEASDDRPLECADEKQLSDEDDEEDAGDDQDEELNTIVDDLDEELSDAPGPEPTAVNMEIASTGKVTARKEDGTRVATPSQSQALGQGSSSGPNSDLPAMGNDSLAMAGRPFSSYAAAVAAVPQDWHIQFSIDGEPITNDTTVYRAIHHSRAHNEDGGRNVWTSEHTVQFKRMPGPPPPEASSLSSTSRNADATDEQTGLPMSLSKEHTTGSILQLLRALHEMNAHLDDLRAENEELVAVKAEPVAQFINNKLTAKLNRQLEEPLIVASSCLPNWSEDLAREFPFLFPFETRHLFLQSTAFGYSRSMMRWQNSQPEDSRRDIRRDDRPFLGRLQRQKVRISRSRILDSAMKVMELYGSSASILEVEYFEEVGTGLGPTLEFYSTVSKEFSKKKLKIWRENESADKNEYAFGKHGLFPAPMSEQQAESDLGNKQLLLFKSLGKFVARSMLDSRIIDINFNPTFFRVGTPGFVPSLGAVKTVDEDLANSLQLVKRFADAKFEIEEDYGLTSDQKMMALEELEIDGVRVEDLGLDFTLPGYPAIELMKDGSNTSVQTSNIDIYLERVIDFTLGEGVERQIEAFRSGFSQVFAYAALRSFTPNELVMLFGRIEEDWSMETLMDSIKADHGFNMDSKSVRNLLQTMSELDAQQRRDFLQFVTGSPKLPIGGFKSLTPMFTVVCRPSEPPYTPDDYLPSVMTCVNYLKLPDYSSAATAAAFAAEQYFETIRVFERKGSAGGTWIYDADPSPAASPQPGKLPPDIDPPLRIPDALPRTTGPSSQERWDKTPIYDELTTNVPAIAMSLSEIPFPYGPFVPHHVPKQYIENYFTHFKLDRYLELNTTVEDVSRLPSRSGPEKGHERWSLTLRKYDAVEHVDHWWKEEFDAVIFANGHYSVPYVPAVKGLEGYIKAFPGRVVHSKSYRSAQHYHNKRILVIGNSASGHDVTAGVVKTAHLPVYQSRRTSSRWDGNEPPEGIEWKPIISEYLPTGEIVFEDGSIIDDIDQVIYCTGYKASFPFWNAKANGAPLYDYKRDHVVGNYLHIFFTDFPTIGIVGIPRTLTFRSFNYQAIALARVFSGRNAHPLPSVVEQREWLSRRLELVTRQHRKFHDIPWDEGETLNYFRELYELAGLPRIEGLGQVPPVLDGETRWAIENVRKYPVPGDERLKESGGNEENGWTLVERGQWRDSLHFI</sequence>
<dbReference type="InterPro" id="IPR016024">
    <property type="entry name" value="ARM-type_fold"/>
</dbReference>
<feature type="compositionally biased region" description="Polar residues" evidence="15">
    <location>
        <begin position="1052"/>
        <end position="1067"/>
    </location>
</feature>
<evidence type="ECO:0000256" key="15">
    <source>
        <dbReference type="SAM" id="MobiDB-lite"/>
    </source>
</evidence>
<dbReference type="PANTHER" id="PTHR45670">
    <property type="entry name" value="E3 UBIQUITIN-PROTEIN LIGASE TRIP12"/>
    <property type="match status" value="1"/>
</dbReference>
<feature type="compositionally biased region" description="Polar residues" evidence="15">
    <location>
        <begin position="1286"/>
        <end position="1295"/>
    </location>
</feature>
<name>A0A364L5G8_TALAM</name>
<dbReference type="EC" id="2.3.2.26" evidence="5"/>
<dbReference type="InterPro" id="IPR057948">
    <property type="entry name" value="TPR_TRIP12_N"/>
</dbReference>
<evidence type="ECO:0000256" key="14">
    <source>
        <dbReference type="SAM" id="Coils"/>
    </source>
</evidence>
<dbReference type="SMART" id="SM00119">
    <property type="entry name" value="HECTc"/>
    <property type="match status" value="1"/>
</dbReference>
<evidence type="ECO:0000256" key="11">
    <source>
        <dbReference type="ARBA" id="ARBA00023002"/>
    </source>
</evidence>